<feature type="transmembrane region" description="Helical" evidence="5">
    <location>
        <begin position="147"/>
        <end position="166"/>
    </location>
</feature>
<proteinExistence type="predicted"/>
<dbReference type="PANTHER" id="PTHR23502:SF5">
    <property type="entry name" value="QUINIDINE RESISTANCE PROTEIN 3"/>
    <property type="match status" value="1"/>
</dbReference>
<feature type="transmembrane region" description="Helical" evidence="5">
    <location>
        <begin position="338"/>
        <end position="358"/>
    </location>
</feature>
<evidence type="ECO:0000256" key="5">
    <source>
        <dbReference type="SAM" id="Phobius"/>
    </source>
</evidence>
<feature type="transmembrane region" description="Helical" evidence="5">
    <location>
        <begin position="205"/>
        <end position="223"/>
    </location>
</feature>
<dbReference type="CDD" id="cd17323">
    <property type="entry name" value="MFS_Tpo1_MDR_like"/>
    <property type="match status" value="1"/>
</dbReference>
<keyword evidence="8" id="KW-1185">Reference proteome</keyword>
<dbReference type="InterPro" id="IPR020846">
    <property type="entry name" value="MFS_dom"/>
</dbReference>
<protein>
    <recommendedName>
        <fullName evidence="6">Major facilitator superfamily (MFS) profile domain-containing protein</fullName>
    </recommendedName>
</protein>
<evidence type="ECO:0000256" key="1">
    <source>
        <dbReference type="ARBA" id="ARBA00004141"/>
    </source>
</evidence>
<evidence type="ECO:0000256" key="4">
    <source>
        <dbReference type="ARBA" id="ARBA00023136"/>
    </source>
</evidence>
<dbReference type="Proteomes" id="UP000650833">
    <property type="component" value="Unassembled WGS sequence"/>
</dbReference>
<dbReference type="InterPro" id="IPR036259">
    <property type="entry name" value="MFS_trans_sf"/>
</dbReference>
<dbReference type="PROSITE" id="PS50850">
    <property type="entry name" value="MFS"/>
    <property type="match status" value="1"/>
</dbReference>
<feature type="transmembrane region" description="Helical" evidence="5">
    <location>
        <begin position="235"/>
        <end position="255"/>
    </location>
</feature>
<dbReference type="Pfam" id="PF07690">
    <property type="entry name" value="MFS_1"/>
    <property type="match status" value="1"/>
</dbReference>
<comment type="caution">
    <text evidence="7">The sequence shown here is derived from an EMBL/GenBank/DDBJ whole genome shotgun (WGS) entry which is preliminary data.</text>
</comment>
<feature type="transmembrane region" description="Helical" evidence="5">
    <location>
        <begin position="473"/>
        <end position="492"/>
    </location>
</feature>
<dbReference type="GO" id="GO:0022857">
    <property type="term" value="F:transmembrane transporter activity"/>
    <property type="evidence" value="ECO:0007669"/>
    <property type="project" value="InterPro"/>
</dbReference>
<keyword evidence="2 5" id="KW-0812">Transmembrane</keyword>
<feature type="transmembrane region" description="Helical" evidence="5">
    <location>
        <begin position="441"/>
        <end position="461"/>
    </location>
</feature>
<accession>A0A8H7VBS9</accession>
<dbReference type="SUPFAM" id="SSF103473">
    <property type="entry name" value="MFS general substrate transporter"/>
    <property type="match status" value="1"/>
</dbReference>
<evidence type="ECO:0000256" key="2">
    <source>
        <dbReference type="ARBA" id="ARBA00022692"/>
    </source>
</evidence>
<reference evidence="7" key="1">
    <citation type="submission" date="2020-12" db="EMBL/GenBank/DDBJ databases">
        <title>Metabolic potential, ecology and presence of endohyphal bacteria is reflected in genomic diversity of Mucoromycotina.</title>
        <authorList>
            <person name="Muszewska A."/>
            <person name="Okrasinska A."/>
            <person name="Steczkiewicz K."/>
            <person name="Drgas O."/>
            <person name="Orlowska M."/>
            <person name="Perlinska-Lenart U."/>
            <person name="Aleksandrzak-Piekarczyk T."/>
            <person name="Szatraj K."/>
            <person name="Zielenkiewicz U."/>
            <person name="Pilsyk S."/>
            <person name="Malc E."/>
            <person name="Mieczkowski P."/>
            <person name="Kruszewska J.S."/>
            <person name="Biernat P."/>
            <person name="Pawlowska J."/>
        </authorList>
    </citation>
    <scope>NUCLEOTIDE SEQUENCE</scope>
    <source>
        <strain evidence="7">CBS 226.32</strain>
    </source>
</reference>
<dbReference type="AlphaFoldDB" id="A0A8H7VBS9"/>
<gene>
    <name evidence="7" type="ORF">INT46_010639</name>
</gene>
<feature type="domain" description="Major facilitator superfamily (MFS) profile" evidence="6">
    <location>
        <begin position="81"/>
        <end position="497"/>
    </location>
</feature>
<feature type="transmembrane region" description="Helical" evidence="5">
    <location>
        <begin position="112"/>
        <end position="135"/>
    </location>
</feature>
<name>A0A8H7VBS9_9FUNG</name>
<keyword evidence="3 5" id="KW-1133">Transmembrane helix</keyword>
<feature type="transmembrane region" description="Helical" evidence="5">
    <location>
        <begin position="299"/>
        <end position="318"/>
    </location>
</feature>
<dbReference type="OrthoDB" id="3936150at2759"/>
<organism evidence="7 8">
    <name type="scientific">Mucor plumbeus</name>
    <dbReference type="NCBI Taxonomy" id="97098"/>
    <lineage>
        <taxon>Eukaryota</taxon>
        <taxon>Fungi</taxon>
        <taxon>Fungi incertae sedis</taxon>
        <taxon>Mucoromycota</taxon>
        <taxon>Mucoromycotina</taxon>
        <taxon>Mucoromycetes</taxon>
        <taxon>Mucorales</taxon>
        <taxon>Mucorineae</taxon>
        <taxon>Mucoraceae</taxon>
        <taxon>Mucor</taxon>
    </lineage>
</organism>
<evidence type="ECO:0000313" key="8">
    <source>
        <dbReference type="Proteomes" id="UP000650833"/>
    </source>
</evidence>
<dbReference type="PANTHER" id="PTHR23502">
    <property type="entry name" value="MAJOR FACILITATOR SUPERFAMILY"/>
    <property type="match status" value="1"/>
</dbReference>
<comment type="subcellular location">
    <subcellularLocation>
        <location evidence="1">Membrane</location>
        <topology evidence="1">Multi-pass membrane protein</topology>
    </subcellularLocation>
</comment>
<dbReference type="Gene3D" id="1.20.1720.10">
    <property type="entry name" value="Multidrug resistance protein D"/>
    <property type="match status" value="1"/>
</dbReference>
<evidence type="ECO:0000256" key="3">
    <source>
        <dbReference type="ARBA" id="ARBA00022989"/>
    </source>
</evidence>
<dbReference type="InterPro" id="IPR011701">
    <property type="entry name" value="MFS"/>
</dbReference>
<feature type="transmembrane region" description="Helical" evidence="5">
    <location>
        <begin position="80"/>
        <end position="100"/>
    </location>
</feature>
<dbReference type="EMBL" id="JAEPRC010000077">
    <property type="protein sequence ID" value="KAG2210713.1"/>
    <property type="molecule type" value="Genomic_DNA"/>
</dbReference>
<dbReference type="GO" id="GO:0005886">
    <property type="term" value="C:plasma membrane"/>
    <property type="evidence" value="ECO:0007669"/>
    <property type="project" value="TreeGrafter"/>
</dbReference>
<evidence type="ECO:0000259" key="6">
    <source>
        <dbReference type="PROSITE" id="PS50850"/>
    </source>
</evidence>
<feature type="transmembrane region" description="Helical" evidence="5">
    <location>
        <begin position="403"/>
        <end position="420"/>
    </location>
</feature>
<sequence length="526" mass="57401">MKEDIVSNKSHKNNIQKQCQDINGAFISKDGQLSKTRISNKTLPKIKQKKRFFKAATSRILGDIYATDDPQLYSSRKKNAVVLLVALIGINGSISSLIYMPGILQMADDLNVSLRAIDGTVSAYVVFAGIAPLFWSSMSDAYGRKHMYVYSLFIGIVASIICAISRNIVMLIVFRAIQACGASSGQTLGAGVISDMFDVTQRGKAYGAFFIGPLFGTVIGPTVGSFLCQYLGWQATFYFIAIFAGLLLIMLIILLPETLRKSPAPQSKQYVNNCQERLAALKTMRNVFSPMVVMLKDPTVLLITLYNTVIYASLFFLSPSMTDTFQAVYHFKSWQVGLCYLCLGIGLVTSSILSGIYADYIIKKLHKLKGSENVDPEMRLPAATPSFFLIPVGFLLYGWTAQFAIGVYAPLIGIFVYALGQMNSLNPTSVYLVDSKPGKSASAMAINNCVRSVAAAIVTVFSTSIVRAAGPGIVFSILAGISLLNCLPVLLVRNYGKQWRTSFETETGFLSTNNEPAVKIRGDNNV</sequence>
<evidence type="ECO:0000313" key="7">
    <source>
        <dbReference type="EMBL" id="KAG2210713.1"/>
    </source>
</evidence>
<keyword evidence="4 5" id="KW-0472">Membrane</keyword>